<dbReference type="RefSeq" id="WP_143985761.1">
    <property type="nucleotide sequence ID" value="NZ_CP041692.1"/>
</dbReference>
<dbReference type="InterPro" id="IPR039535">
    <property type="entry name" value="ASST-like"/>
</dbReference>
<organism evidence="2 3">
    <name type="scientific">Microlunatus elymi</name>
    <dbReference type="NCBI Taxonomy" id="2596828"/>
    <lineage>
        <taxon>Bacteria</taxon>
        <taxon>Bacillati</taxon>
        <taxon>Actinomycetota</taxon>
        <taxon>Actinomycetes</taxon>
        <taxon>Propionibacteriales</taxon>
        <taxon>Propionibacteriaceae</taxon>
        <taxon>Microlunatus</taxon>
    </lineage>
</organism>
<name>A0A516PX87_9ACTN</name>
<dbReference type="Pfam" id="PF14269">
    <property type="entry name" value="Arylsulfotran_2"/>
    <property type="match status" value="1"/>
</dbReference>
<reference evidence="2 3" key="1">
    <citation type="submission" date="2019-07" db="EMBL/GenBank/DDBJ databases">
        <title>Microlunatus dokdonensis sp. nov. isolated from the rhizospheric soil of the wild plant Elymus tsukushiensis.</title>
        <authorList>
            <person name="Ghim S.-Y."/>
            <person name="Hwang Y.-J."/>
            <person name="Son J.-S."/>
            <person name="Shin J.-H."/>
        </authorList>
    </citation>
    <scope>NUCLEOTIDE SEQUENCE [LARGE SCALE GENOMIC DNA]</scope>
    <source>
        <strain evidence="2 3">KUDC0627</strain>
    </source>
</reference>
<evidence type="ECO:0000313" key="3">
    <source>
        <dbReference type="Proteomes" id="UP000319263"/>
    </source>
</evidence>
<protein>
    <submittedName>
        <fullName evidence="2">ArsR family transcriptional regulator</fullName>
    </submittedName>
</protein>
<keyword evidence="3" id="KW-1185">Reference proteome</keyword>
<evidence type="ECO:0000256" key="1">
    <source>
        <dbReference type="SAM" id="MobiDB-lite"/>
    </source>
</evidence>
<gene>
    <name evidence="2" type="ORF">FOE78_07680</name>
</gene>
<dbReference type="OrthoDB" id="3225323at2"/>
<dbReference type="Proteomes" id="UP000319263">
    <property type="component" value="Chromosome"/>
</dbReference>
<dbReference type="AlphaFoldDB" id="A0A516PX87"/>
<dbReference type="InterPro" id="IPR053143">
    <property type="entry name" value="Arylsulfate_ST"/>
</dbReference>
<accession>A0A516PX87</accession>
<feature type="region of interest" description="Disordered" evidence="1">
    <location>
        <begin position="30"/>
        <end position="56"/>
    </location>
</feature>
<sequence length="518" mass="55154">MLELTGGVVGGATALAAAGSIGFRIGSRGGNASDAATTGDSSNAADATTADAVSYRTRPDLAPPAVAITRPRTSGKLRPVGGAPYFFLAPKQYTTAGSTSSQSGPMIIDRGGHVVWFSPSDSDDQRVMDFRVQRYRGKRVLTWWQGAVATGYGSGVGVIMDSDYHKIAEVKAGDDLEADLHEFLITDRNTALITAYRNTTADLRSIGGLADGKILSGVVQEIDIATGKLLFSWDSLDHVDPGASYQHATTNSSDTLDYFHLNSIFEIDRRTLLISSRNTCAVYSIAKDTGKINWQLGGKESDFQHGAGTRFFYQHNATLSAPDRLMIFDNGSSPQREPQSRALVLGLNGKARTVKLIKELTHPAKLLADSQGSFQQLTDADGAAACWLVGWGAEPYFSQYDAAGTLALDGKLPDNVQSYRTLAGDWQGRPTDDPVATVGTNAARGVTVYASWNGATEVASWRVLAGSQRSALRKQAEAARAGFESAIVVNSTGPYFQVVALDADGSELGHSEVVHATF</sequence>
<dbReference type="PANTHER" id="PTHR35340">
    <property type="entry name" value="PQQ ENZYME REPEAT PROTEIN-RELATED"/>
    <property type="match status" value="1"/>
</dbReference>
<dbReference type="PANTHER" id="PTHR35340:SF5">
    <property type="entry name" value="ASST-DOMAIN-CONTAINING PROTEIN"/>
    <property type="match status" value="1"/>
</dbReference>
<feature type="compositionally biased region" description="Low complexity" evidence="1">
    <location>
        <begin position="30"/>
        <end position="54"/>
    </location>
</feature>
<dbReference type="EMBL" id="CP041692">
    <property type="protein sequence ID" value="QDP95794.1"/>
    <property type="molecule type" value="Genomic_DNA"/>
</dbReference>
<dbReference type="KEGG" id="mik:FOE78_07680"/>
<proteinExistence type="predicted"/>
<evidence type="ECO:0000313" key="2">
    <source>
        <dbReference type="EMBL" id="QDP95794.1"/>
    </source>
</evidence>